<organism evidence="10 11">
    <name type="scientific">Homarus americanus</name>
    <name type="common">American lobster</name>
    <dbReference type="NCBI Taxonomy" id="6706"/>
    <lineage>
        <taxon>Eukaryota</taxon>
        <taxon>Metazoa</taxon>
        <taxon>Ecdysozoa</taxon>
        <taxon>Arthropoda</taxon>
        <taxon>Crustacea</taxon>
        <taxon>Multicrustacea</taxon>
        <taxon>Malacostraca</taxon>
        <taxon>Eumalacostraca</taxon>
        <taxon>Eucarida</taxon>
        <taxon>Decapoda</taxon>
        <taxon>Pleocyemata</taxon>
        <taxon>Astacidea</taxon>
        <taxon>Nephropoidea</taxon>
        <taxon>Nephropidae</taxon>
        <taxon>Homarus</taxon>
    </lineage>
</organism>
<evidence type="ECO:0000256" key="6">
    <source>
        <dbReference type="SAM" id="SignalP"/>
    </source>
</evidence>
<sequence>MAAPGSLCLLACVLALISTLGCGSYIITTPRMWVAGSPAQVCVYVSDPSAPAGRLTIALTTRDWHMQKEEQNVTIIPNTTIQIPAGKTESCSYEVPVPNTDYYRCQLHVFGTVAGVKINRTEEMRLKSTDKLTIIHTDKYLYKPGQNVKFRIMTVDGPYLRVSSDPYREVWVRTPSRTRIAQWKNVDNTAGLVHLDFDLADEPEMGMYRIQVKTTGGKTIRREFKVDEFVLPRFEVTIKKPSYILATDDRFTFTVCANYVYGQPVKGNLQISGCKEVEITNEDMNIIDCNVYSVVADAKVTEEGTGIEMKSFSRVTITRTAVSFKTLYEDQYVKPNLPFTLKLRAELPDGSPAVGVPMEVCAAGRCTNMTTAPDGLFTTVLPSYKTNRVF</sequence>
<evidence type="ECO:0000313" key="11">
    <source>
        <dbReference type="Proteomes" id="UP000747542"/>
    </source>
</evidence>
<comment type="function">
    <text evidence="3">Binds covalently through a thioester bond to the pathogen surface resulting in pathogen clearance.</text>
</comment>
<keyword evidence="1 6" id="KW-0732">Signal</keyword>
<dbReference type="Pfam" id="PF17789">
    <property type="entry name" value="MG4"/>
    <property type="match status" value="1"/>
</dbReference>
<dbReference type="InterPro" id="IPR050473">
    <property type="entry name" value="A2M/Complement_sys"/>
</dbReference>
<evidence type="ECO:0000256" key="3">
    <source>
        <dbReference type="ARBA" id="ARBA00057615"/>
    </source>
</evidence>
<keyword evidence="11" id="KW-1185">Reference proteome</keyword>
<gene>
    <name evidence="10" type="primary">Mug2-L2</name>
    <name evidence="10" type="ORF">Hamer_G011584</name>
</gene>
<evidence type="ECO:0000259" key="9">
    <source>
        <dbReference type="Pfam" id="PF17791"/>
    </source>
</evidence>
<feature type="domain" description="Macroglobulin" evidence="9">
    <location>
        <begin position="228"/>
        <end position="282"/>
    </location>
</feature>
<dbReference type="InterPro" id="IPR013783">
    <property type="entry name" value="Ig-like_fold"/>
</dbReference>
<dbReference type="Gene3D" id="2.60.40.1930">
    <property type="match status" value="1"/>
</dbReference>
<evidence type="ECO:0000256" key="1">
    <source>
        <dbReference type="ARBA" id="ARBA00022729"/>
    </source>
</evidence>
<feature type="signal peptide" evidence="6">
    <location>
        <begin position="1"/>
        <end position="23"/>
    </location>
</feature>
<dbReference type="EMBL" id="JAHLQT010018664">
    <property type="protein sequence ID" value="KAG7168907.1"/>
    <property type="molecule type" value="Genomic_DNA"/>
</dbReference>
<proteinExistence type="predicted"/>
<dbReference type="InterPro" id="IPR041555">
    <property type="entry name" value="MG3"/>
</dbReference>
<reference evidence="10" key="1">
    <citation type="journal article" date="2021" name="Sci. Adv.">
        <title>The American lobster genome reveals insights on longevity, neural, and immune adaptations.</title>
        <authorList>
            <person name="Polinski J.M."/>
            <person name="Zimin A.V."/>
            <person name="Clark K.F."/>
            <person name="Kohn A.B."/>
            <person name="Sadowski N."/>
            <person name="Timp W."/>
            <person name="Ptitsyn A."/>
            <person name="Khanna P."/>
            <person name="Romanova D.Y."/>
            <person name="Williams P."/>
            <person name="Greenwood S.J."/>
            <person name="Moroz L.L."/>
            <person name="Walt D.R."/>
            <person name="Bodnar A.G."/>
        </authorList>
    </citation>
    <scope>NUCLEOTIDE SEQUENCE</scope>
    <source>
        <strain evidence="10">GMGI-L3</strain>
    </source>
</reference>
<name>A0A8J5MZE2_HOMAM</name>
<dbReference type="InterPro" id="IPR002890">
    <property type="entry name" value="MG2"/>
</dbReference>
<accession>A0A8J5MZE2</accession>
<dbReference type="Gene3D" id="2.60.40.10">
    <property type="entry name" value="Immunoglobulins"/>
    <property type="match status" value="1"/>
</dbReference>
<dbReference type="GO" id="GO:0004866">
    <property type="term" value="F:endopeptidase inhibitor activity"/>
    <property type="evidence" value="ECO:0007669"/>
    <property type="project" value="InterPro"/>
</dbReference>
<evidence type="ECO:0000256" key="2">
    <source>
        <dbReference type="ARBA" id="ARBA00023180"/>
    </source>
</evidence>
<evidence type="ECO:0000256" key="5">
    <source>
        <dbReference type="ARBA" id="ARBA00078071"/>
    </source>
</evidence>
<dbReference type="Pfam" id="PF17791">
    <property type="entry name" value="MG3"/>
    <property type="match status" value="1"/>
</dbReference>
<feature type="non-terminal residue" evidence="10">
    <location>
        <position position="1"/>
    </location>
</feature>
<comment type="subunit">
    <text evidence="4">Heterodimer of a TEP1-N chain and an TEP1-C chain non-covalently linked. Forms a complex composed of TEP1-N and TEP1-C heterodimer, LRIM1 and APL1C; the interaction stabilizes TEP1-N and TEP1-C heterodimer, prevents its binding to tissues while circulating in the hemolymph and protects the thioester bond from hydrolysis. Mature TEP1 and to a lesser extent full-length TEP1 interact with SPCLIP1; the interaction is induced by microbial infection.</text>
</comment>
<evidence type="ECO:0000256" key="4">
    <source>
        <dbReference type="ARBA" id="ARBA00063781"/>
    </source>
</evidence>
<feature type="chain" id="PRO_5035242348" description="TEP1-F" evidence="6">
    <location>
        <begin position="24"/>
        <end position="390"/>
    </location>
</feature>
<dbReference type="PANTHER" id="PTHR11412:SF171">
    <property type="entry name" value="PREGNANCY ZONE PROTEIN-LIKE PROTEIN"/>
    <property type="match status" value="1"/>
</dbReference>
<keyword evidence="2" id="KW-0325">Glycoprotein</keyword>
<comment type="caution">
    <text evidence="10">The sequence shown here is derived from an EMBL/GenBank/DDBJ whole genome shotgun (WGS) entry which is preliminary data.</text>
</comment>
<dbReference type="Gene3D" id="2.60.40.1940">
    <property type="match status" value="1"/>
</dbReference>
<dbReference type="AlphaFoldDB" id="A0A8J5MZE2"/>
<dbReference type="Proteomes" id="UP000747542">
    <property type="component" value="Unassembled WGS sequence"/>
</dbReference>
<feature type="domain" description="Macroglobulin" evidence="7">
    <location>
        <begin position="135"/>
        <end position="226"/>
    </location>
</feature>
<evidence type="ECO:0000313" key="10">
    <source>
        <dbReference type="EMBL" id="KAG7168907.1"/>
    </source>
</evidence>
<feature type="domain" description="Macroglobulin" evidence="8">
    <location>
        <begin position="330"/>
        <end position="380"/>
    </location>
</feature>
<dbReference type="Pfam" id="PF01835">
    <property type="entry name" value="MG2"/>
    <property type="match status" value="1"/>
</dbReference>
<dbReference type="InterPro" id="IPR040839">
    <property type="entry name" value="MG4"/>
</dbReference>
<evidence type="ECO:0000259" key="7">
    <source>
        <dbReference type="Pfam" id="PF01835"/>
    </source>
</evidence>
<protein>
    <recommendedName>
        <fullName evidence="5">TEP1-F</fullName>
    </recommendedName>
</protein>
<dbReference type="FunFam" id="2.60.40.1930:FF:000001">
    <property type="entry name" value="CD109 isoform 3"/>
    <property type="match status" value="1"/>
</dbReference>
<evidence type="ECO:0000259" key="8">
    <source>
        <dbReference type="Pfam" id="PF17789"/>
    </source>
</evidence>
<dbReference type="PANTHER" id="PTHR11412">
    <property type="entry name" value="MACROGLOBULIN / COMPLEMENT"/>
    <property type="match status" value="1"/>
</dbReference>